<proteinExistence type="inferred from homology"/>
<dbReference type="EMBL" id="JACSQD010000008">
    <property type="protein sequence ID" value="MBD7996711.1"/>
    <property type="molecule type" value="Genomic_DNA"/>
</dbReference>
<dbReference type="Pfam" id="PF01915">
    <property type="entry name" value="Glyco_hydro_3_C"/>
    <property type="match status" value="1"/>
</dbReference>
<dbReference type="InterPro" id="IPR017853">
    <property type="entry name" value="GH"/>
</dbReference>
<feature type="domain" description="Fibronectin type III-like" evidence="3">
    <location>
        <begin position="696"/>
        <end position="765"/>
    </location>
</feature>
<dbReference type="PRINTS" id="PR00133">
    <property type="entry name" value="GLHYDRLASE3"/>
</dbReference>
<dbReference type="Gene3D" id="3.40.50.1700">
    <property type="entry name" value="Glycoside hydrolase family 3 C-terminal domain"/>
    <property type="match status" value="1"/>
</dbReference>
<dbReference type="Pfam" id="PF14310">
    <property type="entry name" value="Fn3-like"/>
    <property type="match status" value="1"/>
</dbReference>
<dbReference type="Pfam" id="PF00933">
    <property type="entry name" value="Glyco_hydro_3"/>
    <property type="match status" value="1"/>
</dbReference>
<dbReference type="PANTHER" id="PTHR42715">
    <property type="entry name" value="BETA-GLUCOSIDASE"/>
    <property type="match status" value="1"/>
</dbReference>
<dbReference type="InterPro" id="IPR013783">
    <property type="entry name" value="Ig-like_fold"/>
</dbReference>
<dbReference type="RefSeq" id="WP_191808990.1">
    <property type="nucleotide sequence ID" value="NZ_JACSQD010000008.1"/>
</dbReference>
<dbReference type="InterPro" id="IPR050288">
    <property type="entry name" value="Cellulose_deg_GH3"/>
</dbReference>
<dbReference type="Proteomes" id="UP000609874">
    <property type="component" value="Unassembled WGS sequence"/>
</dbReference>
<organism evidence="4 5">
    <name type="scientific">Arthrobacter gallicola</name>
    <dbReference type="NCBI Taxonomy" id="2762225"/>
    <lineage>
        <taxon>Bacteria</taxon>
        <taxon>Bacillati</taxon>
        <taxon>Actinomycetota</taxon>
        <taxon>Actinomycetes</taxon>
        <taxon>Micrococcales</taxon>
        <taxon>Micrococcaceae</taxon>
        <taxon>Arthrobacter</taxon>
    </lineage>
</organism>
<reference evidence="4 5" key="1">
    <citation type="submission" date="2020-08" db="EMBL/GenBank/DDBJ databases">
        <title>A Genomic Blueprint of the Chicken Gut Microbiome.</title>
        <authorList>
            <person name="Gilroy R."/>
            <person name="Ravi A."/>
            <person name="Getino M."/>
            <person name="Pursley I."/>
            <person name="Horton D.L."/>
            <person name="Alikhan N.-F."/>
            <person name="Baker D."/>
            <person name="Gharbi K."/>
            <person name="Hall N."/>
            <person name="Watson M."/>
            <person name="Adriaenssens E.M."/>
            <person name="Foster-Nyarko E."/>
            <person name="Jarju S."/>
            <person name="Secka A."/>
            <person name="Antonio M."/>
            <person name="Oren A."/>
            <person name="Chaudhuri R."/>
            <person name="La Ragione R.M."/>
            <person name="Hildebrand F."/>
            <person name="Pallen M.J."/>
        </authorList>
    </citation>
    <scope>NUCLEOTIDE SEQUENCE [LARGE SCALE GENOMIC DNA]</scope>
    <source>
        <strain evidence="4 5">Sa2CUA1</strain>
    </source>
</reference>
<evidence type="ECO:0000313" key="5">
    <source>
        <dbReference type="Proteomes" id="UP000609874"/>
    </source>
</evidence>
<comment type="similarity">
    <text evidence="1">Belongs to the glycosyl hydrolase 3 family.</text>
</comment>
<dbReference type="SMART" id="SM01217">
    <property type="entry name" value="Fn3_like"/>
    <property type="match status" value="1"/>
</dbReference>
<protein>
    <submittedName>
        <fullName evidence="4">Glycoside hydrolase family 3 C-terminal domain-containing protein</fullName>
    </submittedName>
</protein>
<accession>A0ABR8UWU0</accession>
<dbReference type="InterPro" id="IPR036881">
    <property type="entry name" value="Glyco_hydro_3_C_sf"/>
</dbReference>
<evidence type="ECO:0000256" key="2">
    <source>
        <dbReference type="ARBA" id="ARBA00022801"/>
    </source>
</evidence>
<dbReference type="InterPro" id="IPR026891">
    <property type="entry name" value="Fn3-like"/>
</dbReference>
<dbReference type="Gene3D" id="3.20.20.300">
    <property type="entry name" value="Glycoside hydrolase, family 3, N-terminal domain"/>
    <property type="match status" value="1"/>
</dbReference>
<evidence type="ECO:0000259" key="3">
    <source>
        <dbReference type="SMART" id="SM01217"/>
    </source>
</evidence>
<dbReference type="PANTHER" id="PTHR42715:SF10">
    <property type="entry name" value="BETA-GLUCOSIDASE"/>
    <property type="match status" value="1"/>
</dbReference>
<evidence type="ECO:0000256" key="1">
    <source>
        <dbReference type="ARBA" id="ARBA00005336"/>
    </source>
</evidence>
<dbReference type="GO" id="GO:0016787">
    <property type="term" value="F:hydrolase activity"/>
    <property type="evidence" value="ECO:0007669"/>
    <property type="project" value="UniProtKB-KW"/>
</dbReference>
<dbReference type="InterPro" id="IPR001764">
    <property type="entry name" value="Glyco_hydro_3_N"/>
</dbReference>
<comment type="caution">
    <text evidence="4">The sequence shown here is derived from an EMBL/GenBank/DDBJ whole genome shotgun (WGS) entry which is preliminary data.</text>
</comment>
<name>A0ABR8UWU0_9MICC</name>
<dbReference type="InterPro" id="IPR036962">
    <property type="entry name" value="Glyco_hydro_3_N_sf"/>
</dbReference>
<sequence length="782" mass="84213">MTDISSLVRRLDLNQKIAQLHGLSIFDLMDHDPGNDASRTMDGFKLSKVEQLRPHGVGHVSLTWLLNPDFDGFRRDLAQLQEYARAASPFGIGALIHGEGINGFLHAQGFQFPTAWAQAATWDPDLIQGVGATVGDQMRAAGVHLAFAPVLDVARDPRWGRVHETYGEDPELIARIGTAYVRGLHGEENDSGVLAAAKHFLGYGASEGGLNQAASSLGRRAITDVYAEPFRRAIREANLSLVMNSYNEIDGVPSAADRWLFTEFLRGTLGFEGLVVSDYDAIAMLFKTYKTATTPGQAAKQALTAGVDVELPGNETFGSLQEEVTSGRLPEQVLDTAVERVLAMKARLGLIPDIAPRPQLRPARDLRPEQAAALGRRIADKGIVLLANDGILPLKPSGRTAVVGELANEIRINFGAYTAVANAEQPLGVMEIMAGKVPGIDPEKAIFTDLFQTRLPGIETAFEAQARGIHPDAVTIIEAIRQAAPDTDYHPIGSVEQDASPINEDELAARLEGVDTVIAVVGERTGWVGNHTAGEGRTSARVSLPGNQEELILALSKVGKKVVTVIITGRPLLIEPVVEASGATIIAPLLGEHAGPAIADVVFGKTNPSGKLPSTFPRELGQLPLFHGHRYGSGYDHPTGVRHGYTDLVENSPLFAFGHGLSYTTFEAVLEDVSATKEEITVQATVQNTGDIEGDTVLQVYARDEAALIVRPVRQLIEFQRVCLGPGEQRTIKFTVPLTRLAYSISEHQRMLEAGDVTIMIGFASNDLRAEKTIQTGQILAD</sequence>
<dbReference type="SUPFAM" id="SSF51445">
    <property type="entry name" value="(Trans)glycosidases"/>
    <property type="match status" value="1"/>
</dbReference>
<dbReference type="InterPro" id="IPR002772">
    <property type="entry name" value="Glyco_hydro_3_C"/>
</dbReference>
<evidence type="ECO:0000313" key="4">
    <source>
        <dbReference type="EMBL" id="MBD7996711.1"/>
    </source>
</evidence>
<dbReference type="Gene3D" id="2.60.40.10">
    <property type="entry name" value="Immunoglobulins"/>
    <property type="match status" value="1"/>
</dbReference>
<gene>
    <name evidence="4" type="ORF">H9639_15545</name>
</gene>
<keyword evidence="2 4" id="KW-0378">Hydrolase</keyword>
<keyword evidence="5" id="KW-1185">Reference proteome</keyword>
<dbReference type="SUPFAM" id="SSF52279">
    <property type="entry name" value="Beta-D-glucan exohydrolase, C-terminal domain"/>
    <property type="match status" value="1"/>
</dbReference>